<organism evidence="2 3">
    <name type="scientific">Luteibaculum oceani</name>
    <dbReference type="NCBI Taxonomy" id="1294296"/>
    <lineage>
        <taxon>Bacteria</taxon>
        <taxon>Pseudomonadati</taxon>
        <taxon>Bacteroidota</taxon>
        <taxon>Flavobacteriia</taxon>
        <taxon>Flavobacteriales</taxon>
        <taxon>Luteibaculaceae</taxon>
        <taxon>Luteibaculum</taxon>
    </lineage>
</organism>
<proteinExistence type="predicted"/>
<dbReference type="SUPFAM" id="SSF117916">
    <property type="entry name" value="Fe-S cluster assembly (FSCA) domain-like"/>
    <property type="match status" value="1"/>
</dbReference>
<comment type="caution">
    <text evidence="2">The sequence shown here is derived from an EMBL/GenBank/DDBJ whole genome shotgun (WGS) entry which is preliminary data.</text>
</comment>
<dbReference type="RefSeq" id="WP_147014451.1">
    <property type="nucleotide sequence ID" value="NZ_VORB01000005.1"/>
</dbReference>
<evidence type="ECO:0000313" key="2">
    <source>
        <dbReference type="EMBL" id="TXC78927.1"/>
    </source>
</evidence>
<protein>
    <submittedName>
        <fullName evidence="2">NifU family protein</fullName>
    </submittedName>
</protein>
<dbReference type="PANTHER" id="PTHR11178">
    <property type="entry name" value="IRON-SULFUR CLUSTER SCAFFOLD PROTEIN NFU-RELATED"/>
    <property type="match status" value="1"/>
</dbReference>
<evidence type="ECO:0000313" key="3">
    <source>
        <dbReference type="Proteomes" id="UP000321168"/>
    </source>
</evidence>
<dbReference type="AlphaFoldDB" id="A0A5C6V095"/>
<sequence length="90" mass="9451">MNNAGMVSIEDKINEALNSIRPFLEADGGDVTLEEVTDDGIAKVKLHGACSSCSMSSMTMKAGIEEAIKKAVPQINAVIAVNNIVESSLN</sequence>
<dbReference type="GO" id="GO:0051536">
    <property type="term" value="F:iron-sulfur cluster binding"/>
    <property type="evidence" value="ECO:0007669"/>
    <property type="project" value="InterPro"/>
</dbReference>
<dbReference type="InterPro" id="IPR001075">
    <property type="entry name" value="NIF_FeS_clus_asmbl_NifU_C"/>
</dbReference>
<dbReference type="Pfam" id="PF01106">
    <property type="entry name" value="NifU"/>
    <property type="match status" value="1"/>
</dbReference>
<dbReference type="Gene3D" id="3.30.300.130">
    <property type="entry name" value="Fe-S cluster assembly (FSCA)"/>
    <property type="match status" value="1"/>
</dbReference>
<dbReference type="Proteomes" id="UP000321168">
    <property type="component" value="Unassembled WGS sequence"/>
</dbReference>
<accession>A0A5C6V095</accession>
<name>A0A5C6V095_9FLAO</name>
<evidence type="ECO:0000259" key="1">
    <source>
        <dbReference type="Pfam" id="PF01106"/>
    </source>
</evidence>
<dbReference type="InterPro" id="IPR034904">
    <property type="entry name" value="FSCA_dom_sf"/>
</dbReference>
<feature type="domain" description="NIF system FeS cluster assembly NifU C-terminal" evidence="1">
    <location>
        <begin position="13"/>
        <end position="79"/>
    </location>
</feature>
<reference evidence="2 3" key="1">
    <citation type="submission" date="2019-08" db="EMBL/GenBank/DDBJ databases">
        <title>Genome of Luteibaculum oceani JCM 18817.</title>
        <authorList>
            <person name="Bowman J.P."/>
        </authorList>
    </citation>
    <scope>NUCLEOTIDE SEQUENCE [LARGE SCALE GENOMIC DNA]</scope>
    <source>
        <strain evidence="2 3">JCM 18817</strain>
    </source>
</reference>
<dbReference type="EMBL" id="VORB01000005">
    <property type="protein sequence ID" value="TXC78927.1"/>
    <property type="molecule type" value="Genomic_DNA"/>
</dbReference>
<keyword evidence="3" id="KW-1185">Reference proteome</keyword>
<dbReference type="GO" id="GO:0005506">
    <property type="term" value="F:iron ion binding"/>
    <property type="evidence" value="ECO:0007669"/>
    <property type="project" value="InterPro"/>
</dbReference>
<dbReference type="GO" id="GO:0016226">
    <property type="term" value="P:iron-sulfur cluster assembly"/>
    <property type="evidence" value="ECO:0007669"/>
    <property type="project" value="InterPro"/>
</dbReference>
<gene>
    <name evidence="2" type="ORF">FRX97_06850</name>
</gene>
<dbReference type="OrthoDB" id="9796965at2"/>